<organism evidence="1 2">
    <name type="scientific">Pleurodeles waltl</name>
    <name type="common">Iberian ribbed newt</name>
    <dbReference type="NCBI Taxonomy" id="8319"/>
    <lineage>
        <taxon>Eukaryota</taxon>
        <taxon>Metazoa</taxon>
        <taxon>Chordata</taxon>
        <taxon>Craniata</taxon>
        <taxon>Vertebrata</taxon>
        <taxon>Euteleostomi</taxon>
        <taxon>Amphibia</taxon>
        <taxon>Batrachia</taxon>
        <taxon>Caudata</taxon>
        <taxon>Salamandroidea</taxon>
        <taxon>Salamandridae</taxon>
        <taxon>Pleurodelinae</taxon>
        <taxon>Pleurodeles</taxon>
    </lineage>
</organism>
<reference evidence="1" key="1">
    <citation type="journal article" date="2022" name="bioRxiv">
        <title>Sequencing and chromosome-scale assembly of the giantPleurodeles waltlgenome.</title>
        <authorList>
            <person name="Brown T."/>
            <person name="Elewa A."/>
            <person name="Iarovenko S."/>
            <person name="Subramanian E."/>
            <person name="Araus A.J."/>
            <person name="Petzold A."/>
            <person name="Susuki M."/>
            <person name="Suzuki K.-i.T."/>
            <person name="Hayashi T."/>
            <person name="Toyoda A."/>
            <person name="Oliveira C."/>
            <person name="Osipova E."/>
            <person name="Leigh N.D."/>
            <person name="Simon A."/>
            <person name="Yun M.H."/>
        </authorList>
    </citation>
    <scope>NUCLEOTIDE SEQUENCE</scope>
    <source>
        <strain evidence="1">20211129_DDA</strain>
        <tissue evidence="1">Liver</tissue>
    </source>
</reference>
<proteinExistence type="predicted"/>
<evidence type="ECO:0000313" key="1">
    <source>
        <dbReference type="EMBL" id="KAJ1146324.1"/>
    </source>
</evidence>
<sequence>MISRTPARREGTSPLILHVPRGVCTRRLSQTEYSAIHMRVRSKQPKPKDWFHSPFRADIFTFPRVMQSAELPLW</sequence>
<evidence type="ECO:0000313" key="2">
    <source>
        <dbReference type="Proteomes" id="UP001066276"/>
    </source>
</evidence>
<dbReference type="EMBL" id="JANPWB010000010">
    <property type="protein sequence ID" value="KAJ1146324.1"/>
    <property type="molecule type" value="Genomic_DNA"/>
</dbReference>
<keyword evidence="2" id="KW-1185">Reference proteome</keyword>
<name>A0AAV7R0I9_PLEWA</name>
<protein>
    <submittedName>
        <fullName evidence="1">Uncharacterized protein</fullName>
    </submittedName>
</protein>
<dbReference type="AlphaFoldDB" id="A0AAV7R0I9"/>
<gene>
    <name evidence="1" type="ORF">NDU88_012601</name>
</gene>
<dbReference type="Proteomes" id="UP001066276">
    <property type="component" value="Chromosome 6"/>
</dbReference>
<accession>A0AAV7R0I9</accession>
<comment type="caution">
    <text evidence="1">The sequence shown here is derived from an EMBL/GenBank/DDBJ whole genome shotgun (WGS) entry which is preliminary data.</text>
</comment>